<organism evidence="10 11">
    <name type="scientific">Gaoshiqia sediminis</name>
    <dbReference type="NCBI Taxonomy" id="2986998"/>
    <lineage>
        <taxon>Bacteria</taxon>
        <taxon>Pseudomonadati</taxon>
        <taxon>Bacteroidota</taxon>
        <taxon>Bacteroidia</taxon>
        <taxon>Marinilabiliales</taxon>
        <taxon>Prolixibacteraceae</taxon>
        <taxon>Gaoshiqia</taxon>
    </lineage>
</organism>
<evidence type="ECO:0000313" key="10">
    <source>
        <dbReference type="EMBL" id="MCW0484687.1"/>
    </source>
</evidence>
<dbReference type="GO" id="GO:0009103">
    <property type="term" value="P:lipopolysaccharide biosynthetic process"/>
    <property type="evidence" value="ECO:0007669"/>
    <property type="project" value="UniProtKB-ARBA"/>
</dbReference>
<feature type="transmembrane region" description="Helical" evidence="8">
    <location>
        <begin position="316"/>
        <end position="334"/>
    </location>
</feature>
<name>A0AA41YAZ2_9BACT</name>
<evidence type="ECO:0000256" key="7">
    <source>
        <dbReference type="ARBA" id="ARBA00023136"/>
    </source>
</evidence>
<dbReference type="GO" id="GO:0016763">
    <property type="term" value="F:pentosyltransferase activity"/>
    <property type="evidence" value="ECO:0007669"/>
    <property type="project" value="TreeGrafter"/>
</dbReference>
<dbReference type="InterPro" id="IPR038731">
    <property type="entry name" value="RgtA/B/C-like"/>
</dbReference>
<feature type="transmembrane region" description="Helical" evidence="8">
    <location>
        <begin position="62"/>
        <end position="95"/>
    </location>
</feature>
<evidence type="ECO:0000256" key="4">
    <source>
        <dbReference type="ARBA" id="ARBA00022679"/>
    </source>
</evidence>
<protein>
    <submittedName>
        <fullName evidence="10">Glycosyltransferase family 39 protein</fullName>
        <ecNumber evidence="10">2.4.-.-</ecNumber>
    </submittedName>
</protein>
<keyword evidence="2" id="KW-1003">Cell membrane</keyword>
<feature type="transmembrane region" description="Helical" evidence="8">
    <location>
        <begin position="107"/>
        <end position="125"/>
    </location>
</feature>
<feature type="transmembrane region" description="Helical" evidence="8">
    <location>
        <begin position="158"/>
        <end position="190"/>
    </location>
</feature>
<feature type="domain" description="Glycosyltransferase RgtA/B/C/D-like" evidence="9">
    <location>
        <begin position="59"/>
        <end position="213"/>
    </location>
</feature>
<proteinExistence type="predicted"/>
<sequence length="545" mass="62384">MKKIVWLVPVIVLYLLVNIPGLFVPMVVNAAKYAQVGREILDNQDWIHLTIGGDAYDQKPPLLFWIAASVFQLFGVSGVAYKIVVLLISLIGVYATCKLGELLYDKRTGRLAAFFWATSLGYVHFHNDIHTDTLLVIPVILSIWQFASWIKLGKEYHFYLGAVFVGVAMLAKGPVGLVIPASAVGLHLLLTRNLKGIFNYRWLVAIPVVGVLILPALWGLFNQFGVEGIKFYFWTNNMGRITGSYHGSSNDPFFYIHTSLYMIAPWAILGFIGIFMQIREKVKNRLKQSEGDEYFTLGGILVYLLVASAAKQQNPHYELAVLPLILIIAARWAYRIFEEPVHRALKKIVGKIHLVIAVLLILLVFPFLLYFFPEKRVWVWLMIAVLMAAFAWLLTWKNNLEKQLAYLFVSISALLFTLNINILPNMARYHSSFEACRVFNDEAGENSKLHIYTEEGRYWDIFLYSENYGRYIVTKEDYQRIKPPANDWLYTGPQGVNELAEMHVPVDTVLVMQHRSLSRIVLKFLNPKTRASKLQTRYLLKIKNE</sequence>
<keyword evidence="3 10" id="KW-0328">Glycosyltransferase</keyword>
<keyword evidence="5 8" id="KW-0812">Transmembrane</keyword>
<evidence type="ECO:0000256" key="2">
    <source>
        <dbReference type="ARBA" id="ARBA00022475"/>
    </source>
</evidence>
<evidence type="ECO:0000313" key="11">
    <source>
        <dbReference type="Proteomes" id="UP001163821"/>
    </source>
</evidence>
<dbReference type="InterPro" id="IPR050297">
    <property type="entry name" value="LipidA_mod_glycosyltrf_83"/>
</dbReference>
<evidence type="ECO:0000256" key="6">
    <source>
        <dbReference type="ARBA" id="ARBA00022989"/>
    </source>
</evidence>
<dbReference type="PANTHER" id="PTHR33908">
    <property type="entry name" value="MANNOSYLTRANSFERASE YKCB-RELATED"/>
    <property type="match status" value="1"/>
</dbReference>
<keyword evidence="11" id="KW-1185">Reference proteome</keyword>
<feature type="transmembrane region" description="Helical" evidence="8">
    <location>
        <begin position="403"/>
        <end position="423"/>
    </location>
</feature>
<dbReference type="GO" id="GO:0005886">
    <property type="term" value="C:plasma membrane"/>
    <property type="evidence" value="ECO:0007669"/>
    <property type="project" value="UniProtKB-SubCell"/>
</dbReference>
<dbReference type="Proteomes" id="UP001163821">
    <property type="component" value="Unassembled WGS sequence"/>
</dbReference>
<feature type="transmembrane region" description="Helical" evidence="8">
    <location>
        <begin position="254"/>
        <end position="274"/>
    </location>
</feature>
<feature type="transmembrane region" description="Helical" evidence="8">
    <location>
        <begin position="354"/>
        <end position="372"/>
    </location>
</feature>
<evidence type="ECO:0000256" key="8">
    <source>
        <dbReference type="SAM" id="Phobius"/>
    </source>
</evidence>
<keyword evidence="6 8" id="KW-1133">Transmembrane helix</keyword>
<dbReference type="PANTHER" id="PTHR33908:SF3">
    <property type="entry name" value="UNDECAPRENYL PHOSPHATE-ALPHA-4-AMINO-4-DEOXY-L-ARABINOSE ARABINOSYL TRANSFERASE"/>
    <property type="match status" value="1"/>
</dbReference>
<feature type="transmembrane region" description="Helical" evidence="8">
    <location>
        <begin position="202"/>
        <end position="221"/>
    </location>
</feature>
<evidence type="ECO:0000256" key="3">
    <source>
        <dbReference type="ARBA" id="ARBA00022676"/>
    </source>
</evidence>
<dbReference type="EC" id="2.4.-.-" evidence="10"/>
<evidence type="ECO:0000259" key="9">
    <source>
        <dbReference type="Pfam" id="PF13231"/>
    </source>
</evidence>
<evidence type="ECO:0000256" key="5">
    <source>
        <dbReference type="ARBA" id="ARBA00022692"/>
    </source>
</evidence>
<accession>A0AA41YAZ2</accession>
<dbReference type="EMBL" id="JAPAAF010000046">
    <property type="protein sequence ID" value="MCW0484687.1"/>
    <property type="molecule type" value="Genomic_DNA"/>
</dbReference>
<evidence type="ECO:0000256" key="1">
    <source>
        <dbReference type="ARBA" id="ARBA00004651"/>
    </source>
</evidence>
<gene>
    <name evidence="10" type="ORF">N2K84_18275</name>
</gene>
<feature type="transmembrane region" description="Helical" evidence="8">
    <location>
        <begin position="378"/>
        <end position="396"/>
    </location>
</feature>
<dbReference type="Pfam" id="PF13231">
    <property type="entry name" value="PMT_2"/>
    <property type="match status" value="1"/>
</dbReference>
<reference evidence="10" key="1">
    <citation type="submission" date="2022-10" db="EMBL/GenBank/DDBJ databases">
        <title>Gaoshiqiia sediminis gen. nov., sp. nov., isolated from coastal sediment.</title>
        <authorList>
            <person name="Yu W.X."/>
            <person name="Mu D.S."/>
            <person name="Du J.Z."/>
            <person name="Liang Y.Q."/>
        </authorList>
    </citation>
    <scope>NUCLEOTIDE SEQUENCE</scope>
    <source>
        <strain evidence="10">A06</strain>
    </source>
</reference>
<dbReference type="AlphaFoldDB" id="A0AA41YAZ2"/>
<keyword evidence="7 8" id="KW-0472">Membrane</keyword>
<comment type="subcellular location">
    <subcellularLocation>
        <location evidence="1">Cell membrane</location>
        <topology evidence="1">Multi-pass membrane protein</topology>
    </subcellularLocation>
</comment>
<dbReference type="RefSeq" id="WP_282593278.1">
    <property type="nucleotide sequence ID" value="NZ_JAPAAF010000046.1"/>
</dbReference>
<keyword evidence="4 10" id="KW-0808">Transferase</keyword>
<comment type="caution">
    <text evidence="10">The sequence shown here is derived from an EMBL/GenBank/DDBJ whole genome shotgun (WGS) entry which is preliminary data.</text>
</comment>
<dbReference type="GO" id="GO:0010041">
    <property type="term" value="P:response to iron(III) ion"/>
    <property type="evidence" value="ECO:0007669"/>
    <property type="project" value="TreeGrafter"/>
</dbReference>
<feature type="transmembrane region" description="Helical" evidence="8">
    <location>
        <begin position="6"/>
        <end position="28"/>
    </location>
</feature>